<dbReference type="Proteomes" id="UP001320245">
    <property type="component" value="Unassembled WGS sequence"/>
</dbReference>
<sequence length="445" mass="48015">MPNNADVIIVGGGVAGLVAAARLSEVDDKRILVIEAGKDRRGDSNIDCPGMLINLWGNPEYDWNYWSVPQEHLNRREVPQPRGKVLGGSSAINAAAILFPTPRDFETWTNLGNSGWTAEDMIPYYRKSIRYYRPSPETNQRMSLDTYMDPTLYGTNGPIAASFADGFGPLDSAFVEAFDSTGLGHQNKSDPILGRLHGSFTPLTSINPETHERSYAAPGYFTDMAEGRENVSLITDTIVDKIILERSLSGVVEAKGVEVRTRDGNTVVVHGNEVILAAGASQSPVILERSGIGSRVLLEKHGVPVVVDNPGVGENLQDHVFAPVSFEVADGQVTRDVVRDPAVVEAMVKQYTESRSGPLGDVPLTFAFLPPVDGLERLSTPVLEELISVSIAPGKAEELPGAVAQATELKSLIADPRESAVYYAMLAGQSHVNPHGRTTLLEASF</sequence>
<proteinExistence type="inferred from homology"/>
<comment type="similarity">
    <text evidence="1">Belongs to the GMC oxidoreductase family.</text>
</comment>
<evidence type="ECO:0000256" key="1">
    <source>
        <dbReference type="ARBA" id="ARBA00010790"/>
    </source>
</evidence>
<dbReference type="SUPFAM" id="SSF51905">
    <property type="entry name" value="FAD/NAD(P)-binding domain"/>
    <property type="match status" value="1"/>
</dbReference>
<dbReference type="Pfam" id="PF00732">
    <property type="entry name" value="GMC_oxred_N"/>
    <property type="match status" value="1"/>
</dbReference>
<evidence type="ECO:0000313" key="3">
    <source>
        <dbReference type="EMBL" id="KAK7744550.1"/>
    </source>
</evidence>
<name>A0AAN9UDU8_9PEZI</name>
<reference evidence="3 4" key="1">
    <citation type="journal article" date="2023" name="PLoS ONE">
        <title>Cytospora paraplurivora sp. nov. isolated from orchards with fruit tree decline syndrome in Ontario, Canada.</title>
        <authorList>
            <person name="Ilyukhin E."/>
            <person name="Nguyen H.D.T."/>
            <person name="Castle A.J."/>
            <person name="Ellouze W."/>
        </authorList>
    </citation>
    <scope>NUCLEOTIDE SEQUENCE [LARGE SCALE GENOMIC DNA]</scope>
    <source>
        <strain evidence="3 4">FDS-564</strain>
    </source>
</reference>
<dbReference type="PROSITE" id="PS00624">
    <property type="entry name" value="GMC_OXRED_2"/>
    <property type="match status" value="1"/>
</dbReference>
<dbReference type="InterPro" id="IPR000172">
    <property type="entry name" value="GMC_OxRdtase_N"/>
</dbReference>
<dbReference type="InterPro" id="IPR012132">
    <property type="entry name" value="GMC_OxRdtase"/>
</dbReference>
<dbReference type="GO" id="GO:0016614">
    <property type="term" value="F:oxidoreductase activity, acting on CH-OH group of donors"/>
    <property type="evidence" value="ECO:0007669"/>
    <property type="project" value="InterPro"/>
</dbReference>
<dbReference type="PANTHER" id="PTHR11552">
    <property type="entry name" value="GLUCOSE-METHANOL-CHOLINE GMC OXIDOREDUCTASE"/>
    <property type="match status" value="1"/>
</dbReference>
<feature type="domain" description="Glucose-methanol-choline oxidoreductase N-terminal" evidence="2">
    <location>
        <begin position="279"/>
        <end position="293"/>
    </location>
</feature>
<dbReference type="GO" id="GO:0050660">
    <property type="term" value="F:flavin adenine dinucleotide binding"/>
    <property type="evidence" value="ECO:0007669"/>
    <property type="project" value="InterPro"/>
</dbReference>
<evidence type="ECO:0000259" key="2">
    <source>
        <dbReference type="PROSITE" id="PS00624"/>
    </source>
</evidence>
<protein>
    <recommendedName>
        <fullName evidence="2">Glucose-methanol-choline oxidoreductase N-terminal domain-containing protein</fullName>
    </recommendedName>
</protein>
<evidence type="ECO:0000313" key="4">
    <source>
        <dbReference type="Proteomes" id="UP001320245"/>
    </source>
</evidence>
<dbReference type="EMBL" id="JAJSPL020000010">
    <property type="protein sequence ID" value="KAK7744550.1"/>
    <property type="molecule type" value="Genomic_DNA"/>
</dbReference>
<dbReference type="Gene3D" id="3.50.50.60">
    <property type="entry name" value="FAD/NAD(P)-binding domain"/>
    <property type="match status" value="1"/>
</dbReference>
<gene>
    <name evidence="3" type="ORF">SLS53_003435</name>
</gene>
<dbReference type="InterPro" id="IPR036188">
    <property type="entry name" value="FAD/NAD-bd_sf"/>
</dbReference>
<organism evidence="3 4">
    <name type="scientific">Cytospora paraplurivora</name>
    <dbReference type="NCBI Taxonomy" id="2898453"/>
    <lineage>
        <taxon>Eukaryota</taxon>
        <taxon>Fungi</taxon>
        <taxon>Dikarya</taxon>
        <taxon>Ascomycota</taxon>
        <taxon>Pezizomycotina</taxon>
        <taxon>Sordariomycetes</taxon>
        <taxon>Sordariomycetidae</taxon>
        <taxon>Diaporthales</taxon>
        <taxon>Cytosporaceae</taxon>
        <taxon>Cytospora</taxon>
    </lineage>
</organism>
<comment type="caution">
    <text evidence="3">The sequence shown here is derived from an EMBL/GenBank/DDBJ whole genome shotgun (WGS) entry which is preliminary data.</text>
</comment>
<dbReference type="PANTHER" id="PTHR11552:SF210">
    <property type="entry name" value="GLUCOSE-METHANOL-CHOLINE OXIDOREDUCTASE N-TERMINAL DOMAIN-CONTAINING PROTEIN-RELATED"/>
    <property type="match status" value="1"/>
</dbReference>
<accession>A0AAN9UDU8</accession>
<keyword evidence="4" id="KW-1185">Reference proteome</keyword>
<dbReference type="AlphaFoldDB" id="A0AAN9UDU8"/>
<dbReference type="Gene3D" id="3.30.560.10">
    <property type="entry name" value="Glucose Oxidase, domain 3"/>
    <property type="match status" value="1"/>
</dbReference>